<name>A0A9X9XEC7_9PROT</name>
<dbReference type="GO" id="GO:0006355">
    <property type="term" value="P:regulation of DNA-templated transcription"/>
    <property type="evidence" value="ECO:0007669"/>
    <property type="project" value="InterPro"/>
</dbReference>
<dbReference type="Proteomes" id="UP001138709">
    <property type="component" value="Unassembled WGS sequence"/>
</dbReference>
<dbReference type="EMBL" id="JAAEDL010000016">
    <property type="protein sequence ID" value="MBR0682063.1"/>
    <property type="molecule type" value="Genomic_DNA"/>
</dbReference>
<dbReference type="InterPro" id="IPR013321">
    <property type="entry name" value="Arc_rbn_hlx_hlx"/>
</dbReference>
<accession>A0A9X9XEC7</accession>
<proteinExistence type="predicted"/>
<sequence length="157" mass="17391">MIRMRAKATFRLPPDLMRRLADYAARKRVSQAVVVEAALESYLSADASDRLEAALARRLDRLSRASERLERHVTIGNEALALFVKHWLTATPPLPDIMPAAARAKGKERYDAFVEALGRRLQKGRTLADDIAADVAAPDSELHPVSLDSHRSGQRPA</sequence>
<keyword evidence="2" id="KW-1185">Reference proteome</keyword>
<protein>
    <submittedName>
        <fullName evidence="1">CopG family transcriptional regulator</fullName>
    </submittedName>
</protein>
<reference evidence="1" key="1">
    <citation type="submission" date="2020-01" db="EMBL/GenBank/DDBJ databases">
        <authorList>
            <person name="Rat A."/>
        </authorList>
    </citation>
    <scope>NUCLEOTIDE SEQUENCE</scope>
    <source>
        <strain evidence="1">LMG 31228</strain>
    </source>
</reference>
<comment type="caution">
    <text evidence="1">The sequence shown here is derived from an EMBL/GenBank/DDBJ whole genome shotgun (WGS) entry which is preliminary data.</text>
</comment>
<evidence type="ECO:0000313" key="1">
    <source>
        <dbReference type="EMBL" id="MBR0682063.1"/>
    </source>
</evidence>
<evidence type="ECO:0000313" key="2">
    <source>
        <dbReference type="Proteomes" id="UP001138709"/>
    </source>
</evidence>
<organism evidence="1 2">
    <name type="scientific">Neoroseomonas eburnea</name>
    <dbReference type="NCBI Taxonomy" id="1346889"/>
    <lineage>
        <taxon>Bacteria</taxon>
        <taxon>Pseudomonadati</taxon>
        <taxon>Pseudomonadota</taxon>
        <taxon>Alphaproteobacteria</taxon>
        <taxon>Acetobacterales</taxon>
        <taxon>Acetobacteraceae</taxon>
        <taxon>Neoroseomonas</taxon>
    </lineage>
</organism>
<reference evidence="1" key="2">
    <citation type="journal article" date="2021" name="Syst. Appl. Microbiol.">
        <title>Roseomonas hellenica sp. nov., isolated from roots of wild-growing Alkanna tinctoria.</title>
        <authorList>
            <person name="Rat A."/>
            <person name="Naranjo H.D."/>
            <person name="Lebbe L."/>
            <person name="Cnockaert M."/>
            <person name="Krigas N."/>
            <person name="Grigoriadou K."/>
            <person name="Maloupa E."/>
            <person name="Willems A."/>
        </authorList>
    </citation>
    <scope>NUCLEOTIDE SEQUENCE</scope>
    <source>
        <strain evidence="1">LMG 31228</strain>
    </source>
</reference>
<dbReference type="AlphaFoldDB" id="A0A9X9XEC7"/>
<gene>
    <name evidence="1" type="ORF">GXW74_16340</name>
</gene>
<dbReference type="Gene3D" id="1.10.1220.10">
    <property type="entry name" value="Met repressor-like"/>
    <property type="match status" value="1"/>
</dbReference>